<feature type="compositionally biased region" description="Basic and acidic residues" evidence="5">
    <location>
        <begin position="818"/>
        <end position="827"/>
    </location>
</feature>
<feature type="region of interest" description="Disordered" evidence="5">
    <location>
        <begin position="569"/>
        <end position="594"/>
    </location>
</feature>
<dbReference type="GO" id="GO:0042796">
    <property type="term" value="P:snRNA transcription by RNA polymerase III"/>
    <property type="evidence" value="ECO:0007669"/>
    <property type="project" value="TreeGrafter"/>
</dbReference>
<feature type="compositionally biased region" description="Polar residues" evidence="5">
    <location>
        <begin position="572"/>
        <end position="585"/>
    </location>
</feature>
<evidence type="ECO:0000256" key="5">
    <source>
        <dbReference type="SAM" id="MobiDB-lite"/>
    </source>
</evidence>
<feature type="compositionally biased region" description="Gly residues" evidence="5">
    <location>
        <begin position="201"/>
        <end position="217"/>
    </location>
</feature>
<evidence type="ECO:0008006" key="10">
    <source>
        <dbReference type="Google" id="ProtNLM"/>
    </source>
</evidence>
<feature type="region of interest" description="Disordered" evidence="5">
    <location>
        <begin position="479"/>
        <end position="550"/>
    </location>
</feature>
<dbReference type="CDD" id="cd00167">
    <property type="entry name" value="SANT"/>
    <property type="match status" value="2"/>
</dbReference>
<feature type="region of interest" description="Disordered" evidence="5">
    <location>
        <begin position="187"/>
        <end position="279"/>
    </location>
</feature>
<feature type="compositionally biased region" description="Low complexity" evidence="5">
    <location>
        <begin position="265"/>
        <end position="274"/>
    </location>
</feature>
<proteinExistence type="predicted"/>
<reference evidence="8 9" key="1">
    <citation type="journal article" date="2018" name="Mol. Biol. Evol.">
        <title>Broad Genomic Sampling Reveals a Smut Pathogenic Ancestry of the Fungal Clade Ustilaginomycotina.</title>
        <authorList>
            <person name="Kijpornyongpan T."/>
            <person name="Mondo S.J."/>
            <person name="Barry K."/>
            <person name="Sandor L."/>
            <person name="Lee J."/>
            <person name="Lipzen A."/>
            <person name="Pangilinan J."/>
            <person name="LaButti K."/>
            <person name="Hainaut M."/>
            <person name="Henrissat B."/>
            <person name="Grigoriev I.V."/>
            <person name="Spatafora J.W."/>
            <person name="Aime M.C."/>
        </authorList>
    </citation>
    <scope>NUCLEOTIDE SEQUENCE [LARGE SCALE GENOMIC DNA]</scope>
    <source>
        <strain evidence="8 9">MCA 4198</strain>
    </source>
</reference>
<dbReference type="PANTHER" id="PTHR46621:SF1">
    <property type="entry name" value="SNRNA-ACTIVATING PROTEIN COMPLEX SUBUNIT 4"/>
    <property type="match status" value="1"/>
</dbReference>
<feature type="domain" description="HTH myb-type" evidence="7">
    <location>
        <begin position="81"/>
        <end position="132"/>
    </location>
</feature>
<feature type="region of interest" description="Disordered" evidence="5">
    <location>
        <begin position="707"/>
        <end position="850"/>
    </location>
</feature>
<keyword evidence="2" id="KW-0238">DNA-binding</keyword>
<dbReference type="InterPro" id="IPR001005">
    <property type="entry name" value="SANT/Myb"/>
</dbReference>
<feature type="region of interest" description="Disordered" evidence="5">
    <location>
        <begin position="340"/>
        <end position="373"/>
    </location>
</feature>
<dbReference type="InterPro" id="IPR051575">
    <property type="entry name" value="Myb-like_DNA-bd"/>
</dbReference>
<dbReference type="AlphaFoldDB" id="A0A316YX20"/>
<feature type="domain" description="HTH myb-type" evidence="7">
    <location>
        <begin position="25"/>
        <end position="80"/>
    </location>
</feature>
<dbReference type="SUPFAM" id="SSF46689">
    <property type="entry name" value="Homeodomain-like"/>
    <property type="match status" value="1"/>
</dbReference>
<feature type="compositionally biased region" description="Basic and acidic residues" evidence="5">
    <location>
        <begin position="775"/>
        <end position="785"/>
    </location>
</feature>
<dbReference type="PANTHER" id="PTHR46621">
    <property type="entry name" value="SNRNA-ACTIVATING PROTEIN COMPLEX SUBUNIT 4"/>
    <property type="match status" value="1"/>
</dbReference>
<dbReference type="InterPro" id="IPR009057">
    <property type="entry name" value="Homeodomain-like_sf"/>
</dbReference>
<feature type="domain" description="Myb-like" evidence="6">
    <location>
        <begin position="77"/>
        <end position="128"/>
    </location>
</feature>
<dbReference type="STRING" id="215250.A0A316YX20"/>
<dbReference type="InParanoid" id="A0A316YX20"/>
<evidence type="ECO:0000256" key="3">
    <source>
        <dbReference type="ARBA" id="ARBA00023163"/>
    </source>
</evidence>
<protein>
    <recommendedName>
        <fullName evidence="10">Myb-like domain-containing protein</fullName>
    </recommendedName>
</protein>
<dbReference type="GO" id="GO:0042795">
    <property type="term" value="P:snRNA transcription by RNA polymerase II"/>
    <property type="evidence" value="ECO:0007669"/>
    <property type="project" value="TreeGrafter"/>
</dbReference>
<dbReference type="PROSITE" id="PS50090">
    <property type="entry name" value="MYB_LIKE"/>
    <property type="match status" value="2"/>
</dbReference>
<dbReference type="InterPro" id="IPR017930">
    <property type="entry name" value="Myb_dom"/>
</dbReference>
<feature type="compositionally biased region" description="Polar residues" evidence="5">
    <location>
        <begin position="243"/>
        <end position="261"/>
    </location>
</feature>
<evidence type="ECO:0000313" key="8">
    <source>
        <dbReference type="EMBL" id="PWN92345.1"/>
    </source>
</evidence>
<feature type="domain" description="Myb-like" evidence="6">
    <location>
        <begin position="25"/>
        <end position="76"/>
    </location>
</feature>
<dbReference type="OrthoDB" id="2143914at2759"/>
<dbReference type="GeneID" id="37045416"/>
<keyword evidence="3" id="KW-0804">Transcription</keyword>
<feature type="compositionally biased region" description="Low complexity" evidence="5">
    <location>
        <begin position="224"/>
        <end position="235"/>
    </location>
</feature>
<keyword evidence="1" id="KW-0805">Transcription regulation</keyword>
<organism evidence="8 9">
    <name type="scientific">Acaromyces ingoldii</name>
    <dbReference type="NCBI Taxonomy" id="215250"/>
    <lineage>
        <taxon>Eukaryota</taxon>
        <taxon>Fungi</taxon>
        <taxon>Dikarya</taxon>
        <taxon>Basidiomycota</taxon>
        <taxon>Ustilaginomycotina</taxon>
        <taxon>Exobasidiomycetes</taxon>
        <taxon>Exobasidiales</taxon>
        <taxon>Cryptobasidiaceae</taxon>
        <taxon>Acaromyces</taxon>
    </lineage>
</organism>
<evidence type="ECO:0000313" key="9">
    <source>
        <dbReference type="Proteomes" id="UP000245768"/>
    </source>
</evidence>
<dbReference type="EMBL" id="KZ819635">
    <property type="protein sequence ID" value="PWN92345.1"/>
    <property type="molecule type" value="Genomic_DNA"/>
</dbReference>
<feature type="compositionally biased region" description="Low complexity" evidence="5">
    <location>
        <begin position="707"/>
        <end position="716"/>
    </location>
</feature>
<feature type="compositionally biased region" description="Acidic residues" evidence="5">
    <location>
        <begin position="786"/>
        <end position="795"/>
    </location>
</feature>
<evidence type="ECO:0000259" key="6">
    <source>
        <dbReference type="PROSITE" id="PS50090"/>
    </source>
</evidence>
<dbReference type="GO" id="GO:0000978">
    <property type="term" value="F:RNA polymerase II cis-regulatory region sequence-specific DNA binding"/>
    <property type="evidence" value="ECO:0007669"/>
    <property type="project" value="TreeGrafter"/>
</dbReference>
<evidence type="ECO:0000256" key="4">
    <source>
        <dbReference type="ARBA" id="ARBA00023242"/>
    </source>
</evidence>
<dbReference type="Pfam" id="PF13921">
    <property type="entry name" value="Myb_DNA-bind_6"/>
    <property type="match status" value="1"/>
</dbReference>
<dbReference type="Gene3D" id="1.10.10.60">
    <property type="entry name" value="Homeodomain-like"/>
    <property type="match status" value="2"/>
</dbReference>
<evidence type="ECO:0000259" key="7">
    <source>
        <dbReference type="PROSITE" id="PS51294"/>
    </source>
</evidence>
<dbReference type="Proteomes" id="UP000245768">
    <property type="component" value="Unassembled WGS sequence"/>
</dbReference>
<sequence>MPMNMSSGTPTNATTYHIQHMPHGIPHLRKGRWSPAEDNRLLASIRIHGANKWKLVAQDVQTRSGDQCWKRWNDSLDPALNHQPWTLEEDQRLEASVEAMGRTWSKIAAEYLNGRSGLACKNRMDHLMRKRRRASHSNALAGSKASANSLSLHAFMNNRGFHGNCSAYNSSFDSSVEGIASRHYGIQTGSSSSPKNDGYSFGNGNGSGGNNSSGSNGGQYDMTSSSSSMNSHLSSQAGHIYAPSNSQQQRHRFGSSSNSAQGWPASSNTAMSSGSGNGGSGAATFYPGSSSSSAGVRQQLDNHASLYTSPYSSNHQFYGSSSSNNAGGYNSSSSNAMPTWHSNTLSGSTPARSHGSFASNGGESSQTYSSEVNSSLDANSGAVGGQSYSNSATATAAATATTTSSSSSIYAPASSSSGATVTTSSSGSYGLNQNYTSNSGVDSSAAAPGGACQQAPTFNNCKQNSTYFGRVYSQQNGVYTGNSSSSPLRQWTSSTANENHRTMTSTSASRPGTGTSLYDNASGRSSTSSSWMPQQQQDEQGGNSNICKKENVPPINAVFSSPSSIATSQSSTGLWSSPLQPSRTNSLSSFSQGGSSSFLSTPSSAFANEYGSGGASGATPANRFLSAARSMGPASNYRFGGLSSLGGGTHQHEANGSVGLLAQPQQSQQQHAYSYDSAAMTSNVIKKEQLDDNPSFSNGRFRDVNLSLSSSSQAQSIVDEDSPVPRGMEDEDQEEEQNQHQQSDELASYHRHQDHQQEPQQELPNLHHRLSIGHSRHEQQYHEGADGEDNGDDLSETSRATTASFDFGLAARASSAHLPRDGPRSEKGSAGSETMSEPLEHAAVAAMTAV</sequence>
<keyword evidence="4" id="KW-0539">Nucleus</keyword>
<dbReference type="RefSeq" id="XP_025379543.1">
    <property type="nucleotide sequence ID" value="XM_025523500.1"/>
</dbReference>
<dbReference type="PROSITE" id="PS51294">
    <property type="entry name" value="HTH_MYB"/>
    <property type="match status" value="2"/>
</dbReference>
<accession>A0A316YX20</accession>
<feature type="region of interest" description="Disordered" evidence="5">
    <location>
        <begin position="403"/>
        <end position="426"/>
    </location>
</feature>
<dbReference type="GO" id="GO:0001006">
    <property type="term" value="F:RNA polymerase III type 3 promoter sequence-specific DNA binding"/>
    <property type="evidence" value="ECO:0007669"/>
    <property type="project" value="TreeGrafter"/>
</dbReference>
<gene>
    <name evidence="8" type="ORF">FA10DRAFT_278911</name>
</gene>
<evidence type="ECO:0000256" key="1">
    <source>
        <dbReference type="ARBA" id="ARBA00023015"/>
    </source>
</evidence>
<name>A0A316YX20_9BASI</name>
<keyword evidence="9" id="KW-1185">Reference proteome</keyword>
<feature type="compositionally biased region" description="Polar residues" evidence="5">
    <location>
        <begin position="479"/>
        <end position="546"/>
    </location>
</feature>
<dbReference type="GO" id="GO:0019185">
    <property type="term" value="C:snRNA-activating protein complex"/>
    <property type="evidence" value="ECO:0007669"/>
    <property type="project" value="TreeGrafter"/>
</dbReference>
<evidence type="ECO:0000256" key="2">
    <source>
        <dbReference type="ARBA" id="ARBA00023125"/>
    </source>
</evidence>
<dbReference type="SMART" id="SM00717">
    <property type="entry name" value="SANT"/>
    <property type="match status" value="2"/>
</dbReference>